<dbReference type="InterPro" id="IPR000863">
    <property type="entry name" value="Sulfotransferase_dom"/>
</dbReference>
<dbReference type="AlphaFoldDB" id="A0A7J8TM83"/>
<dbReference type="EMBL" id="JABFAB010000001">
    <property type="protein sequence ID" value="MBA0639338.1"/>
    <property type="molecule type" value="Genomic_DNA"/>
</dbReference>
<comment type="caution">
    <text evidence="4">The sequence shown here is derived from an EMBL/GenBank/DDBJ whole genome shotgun (WGS) entry which is preliminary data.</text>
</comment>
<dbReference type="SUPFAM" id="SSF52540">
    <property type="entry name" value="P-loop containing nucleoside triphosphate hydrolases"/>
    <property type="match status" value="2"/>
</dbReference>
<name>A0A7J8TM83_9ROSI</name>
<feature type="domain" description="Sulfotransferase" evidence="3">
    <location>
        <begin position="376"/>
        <end position="639"/>
    </location>
</feature>
<protein>
    <recommendedName>
        <fullName evidence="3">Sulfotransferase domain-containing protein</fullName>
    </recommendedName>
</protein>
<dbReference type="GO" id="GO:0008146">
    <property type="term" value="F:sulfotransferase activity"/>
    <property type="evidence" value="ECO:0007669"/>
    <property type="project" value="InterPro"/>
</dbReference>
<dbReference type="Gene3D" id="3.40.50.300">
    <property type="entry name" value="P-loop containing nucleotide triphosphate hydrolases"/>
    <property type="match status" value="2"/>
</dbReference>
<keyword evidence="2" id="KW-0808">Transferase</keyword>
<dbReference type="InterPro" id="IPR027417">
    <property type="entry name" value="P-loop_NTPase"/>
</dbReference>
<dbReference type="Proteomes" id="UP000593573">
    <property type="component" value="Unassembled WGS sequence"/>
</dbReference>
<proteinExistence type="inferred from homology"/>
<evidence type="ECO:0000256" key="1">
    <source>
        <dbReference type="ARBA" id="ARBA00005771"/>
    </source>
</evidence>
<sequence>MTEHLVQYQGVWLTPNFALKGLMWVHDHFKPRSTDIFLATFPKTGTTWLKALTFATVNRTRYGFADHPLLTTVPHGCLPFLEACPNDLDGFPSPRLLSTHIPYTLLPNSMTVNQSCRFAYICRDPKDVLVSKWLFMNKLRPKELAPISLEEAFELFCQGISHYGPYWDHVLGYWKASLETPEKVLFLKYEELKEEPSVVVKRLGEFLGHPFSLEELSKGVVEEIVKLCSFENLSNLEVNKSSVLKLSTQIIIDNRHFFRKGKVGDGKSYLTDEMIKRINEITSEKLLVLNRSINSSSMAAFQPSLECDNISNIHSEQTDSDLIQKTDERYRETLPNLPKGKGWITKHLVQYQGFWLTPNAALKNLMWVQDHFKPRPTDIFLASFPKSGTTWLKALIFATVNRTRYGFADHPLLTTGPHDCFPFLDAHLQEKDRSRFDLDRFPSPRLLSIHIPYILLPNSMTDHQSCRFVYISRDPKDVLVSKWLFLNKLRPKDLPPISLEEAFELFCQGISHYGPFWDHVLGYWEASLETPEKILFLKYEDLKKEPLVVVKRLGDFLGYPFSLEEESKGVVEEIVKLCSFENLSTLEVNKVSEQKFSKDTIIDNRHFFRKGKVGDWKSYLTTEMVERLDEITYEKLLGSGLVFGS</sequence>
<evidence type="ECO:0000259" key="3">
    <source>
        <dbReference type="Pfam" id="PF00685"/>
    </source>
</evidence>
<reference evidence="4 5" key="1">
    <citation type="journal article" date="2019" name="Genome Biol. Evol.">
        <title>Insights into the evolution of the New World diploid cottons (Gossypium, subgenus Houzingenia) based on genome sequencing.</title>
        <authorList>
            <person name="Grover C.E."/>
            <person name="Arick M.A. 2nd"/>
            <person name="Thrash A."/>
            <person name="Conover J.L."/>
            <person name="Sanders W.S."/>
            <person name="Peterson D.G."/>
            <person name="Frelichowski J.E."/>
            <person name="Scheffler J.A."/>
            <person name="Scheffler B.E."/>
            <person name="Wendel J.F."/>
        </authorList>
    </citation>
    <scope>NUCLEOTIDE SEQUENCE [LARGE SCALE GENOMIC DNA]</scope>
    <source>
        <strain evidence="4">57</strain>
        <tissue evidence="4">Leaf</tissue>
    </source>
</reference>
<evidence type="ECO:0000313" key="5">
    <source>
        <dbReference type="Proteomes" id="UP000593573"/>
    </source>
</evidence>
<accession>A0A7J8TM83</accession>
<evidence type="ECO:0000256" key="2">
    <source>
        <dbReference type="ARBA" id="ARBA00022679"/>
    </source>
</evidence>
<comment type="similarity">
    <text evidence="1">Belongs to the sulfotransferase 1 family.</text>
</comment>
<keyword evidence="5" id="KW-1185">Reference proteome</keyword>
<organism evidence="4 5">
    <name type="scientific">Gossypium klotzschianum</name>
    <dbReference type="NCBI Taxonomy" id="34286"/>
    <lineage>
        <taxon>Eukaryota</taxon>
        <taxon>Viridiplantae</taxon>
        <taxon>Streptophyta</taxon>
        <taxon>Embryophyta</taxon>
        <taxon>Tracheophyta</taxon>
        <taxon>Spermatophyta</taxon>
        <taxon>Magnoliopsida</taxon>
        <taxon>eudicotyledons</taxon>
        <taxon>Gunneridae</taxon>
        <taxon>Pentapetalae</taxon>
        <taxon>rosids</taxon>
        <taxon>malvids</taxon>
        <taxon>Malvales</taxon>
        <taxon>Malvaceae</taxon>
        <taxon>Malvoideae</taxon>
        <taxon>Gossypium</taxon>
    </lineage>
</organism>
<dbReference type="Pfam" id="PF00685">
    <property type="entry name" value="Sulfotransfer_1"/>
    <property type="match status" value="2"/>
</dbReference>
<gene>
    <name evidence="4" type="ORF">Goklo_022379</name>
</gene>
<dbReference type="OrthoDB" id="205623at2759"/>
<feature type="domain" description="Sulfotransferase" evidence="3">
    <location>
        <begin position="34"/>
        <end position="286"/>
    </location>
</feature>
<evidence type="ECO:0000313" key="4">
    <source>
        <dbReference type="EMBL" id="MBA0639338.1"/>
    </source>
</evidence>
<dbReference type="PANTHER" id="PTHR11783">
    <property type="entry name" value="SULFOTRANSFERASE SULT"/>
    <property type="match status" value="1"/>
</dbReference>